<dbReference type="FunFam" id="2.40.30.330:FF:000002">
    <property type="entry name" value="Protein CLP1 homolog"/>
    <property type="match status" value="1"/>
</dbReference>
<accession>A0A6B2L5X8</accession>
<evidence type="ECO:0000259" key="7">
    <source>
        <dbReference type="Pfam" id="PF06807"/>
    </source>
</evidence>
<dbReference type="InterPro" id="IPR045116">
    <property type="entry name" value="Clp1/Grc3"/>
</dbReference>
<dbReference type="InterPro" id="IPR038238">
    <property type="entry name" value="Clp1_C_sf"/>
</dbReference>
<dbReference type="InterPro" id="IPR027417">
    <property type="entry name" value="P-loop_NTPase"/>
</dbReference>
<dbReference type="Gene3D" id="2.60.120.1030">
    <property type="entry name" value="Clp1, DNA binding domain"/>
    <property type="match status" value="1"/>
</dbReference>
<keyword evidence="3 6" id="KW-0547">Nucleotide-binding</keyword>
<comment type="similarity">
    <text evidence="6">Belongs to the Clp1 family. Clp1 subfamily.</text>
</comment>
<organism evidence="10">
    <name type="scientific">Arcella intermedia</name>
    <dbReference type="NCBI Taxonomy" id="1963864"/>
    <lineage>
        <taxon>Eukaryota</taxon>
        <taxon>Amoebozoa</taxon>
        <taxon>Tubulinea</taxon>
        <taxon>Elardia</taxon>
        <taxon>Arcellinida</taxon>
        <taxon>Sphaerothecina</taxon>
        <taxon>Arcellidae</taxon>
        <taxon>Arcella</taxon>
    </lineage>
</organism>
<dbReference type="PANTHER" id="PTHR12755">
    <property type="entry name" value="CLEAVAGE/POLYADENYLATION FACTOR IA SUBUNIT CLP1P"/>
    <property type="match status" value="1"/>
</dbReference>
<feature type="domain" description="Clp1 C-terminal" evidence="7">
    <location>
        <begin position="297"/>
        <end position="408"/>
    </location>
</feature>
<dbReference type="Gene3D" id="2.40.30.330">
    <property type="entry name" value="Pre-mRNA cleavage complex subunit Clp1, C-terminal domain"/>
    <property type="match status" value="1"/>
</dbReference>
<dbReference type="InterPro" id="IPR028606">
    <property type="entry name" value="Clp1"/>
</dbReference>
<evidence type="ECO:0000256" key="6">
    <source>
        <dbReference type="HAMAP-Rule" id="MF_03035"/>
    </source>
</evidence>
<evidence type="ECO:0000313" key="10">
    <source>
        <dbReference type="EMBL" id="NDV32228.1"/>
    </source>
</evidence>
<dbReference type="Pfam" id="PF16573">
    <property type="entry name" value="CLP1_N"/>
    <property type="match status" value="1"/>
</dbReference>
<comment type="subcellular location">
    <subcellularLocation>
        <location evidence="1 6">Nucleus</location>
    </subcellularLocation>
</comment>
<evidence type="ECO:0000256" key="5">
    <source>
        <dbReference type="ARBA" id="ARBA00023242"/>
    </source>
</evidence>
<comment type="caution">
    <text evidence="6">Lacks conserved residue(s) required for the propagation of feature annotation.</text>
</comment>
<dbReference type="InterPro" id="IPR038239">
    <property type="entry name" value="Clp1_N_sf"/>
</dbReference>
<dbReference type="PANTHER" id="PTHR12755:SF6">
    <property type="entry name" value="POLYRIBONUCLEOTIDE 5'-HYDROXYL-KINASE CLP1"/>
    <property type="match status" value="1"/>
</dbReference>
<sequence length="408" mass="44921">MPMMNELRFEVKSGQNLKVKLRDGLAECFGTELAKGKVYTFSDCNSCIFTWQGCVLEMDGECHSYVADETPMNMYLNAHVILQQKRERARETNTAGPKVVVVGSTDSGKSSLCRLLCNYAARLGESVTYVDLDIGQGSITLPGMISAIPLDRPYDLEDGFGMSAPLSFFYGDVDASLNPKLYAKQVQNLAAVVNRRLQENRNAAASGAIINTMGWVDGQGYQLLCEAVDAFVPDVILVIAHERLYSDLVNDMGKKHPALQIVKMPKSGGVVTRDQSVRRKARSNRIREYFYGRSGELCPHSTVIPFHNIRVLKTNVGPQAPISALPIGMQPRVDLIKPREVTPSSELLHSILGVSLADNNETLIETNLAGFLYVTDFNEEKKTITALAPCPGPLPSKFVLLGNLKYLE</sequence>
<dbReference type="HAMAP" id="MF_03035">
    <property type="entry name" value="Clp1"/>
    <property type="match status" value="1"/>
</dbReference>
<evidence type="ECO:0000256" key="4">
    <source>
        <dbReference type="ARBA" id="ARBA00022840"/>
    </source>
</evidence>
<evidence type="ECO:0000256" key="2">
    <source>
        <dbReference type="ARBA" id="ARBA00022664"/>
    </source>
</evidence>
<dbReference type="InterPro" id="IPR032319">
    <property type="entry name" value="CLP1_P"/>
</dbReference>
<keyword evidence="2 6" id="KW-0507">mRNA processing</keyword>
<keyword evidence="5 6" id="KW-0539">Nucleus</keyword>
<evidence type="ECO:0000256" key="3">
    <source>
        <dbReference type="ARBA" id="ARBA00022741"/>
    </source>
</evidence>
<dbReference type="GO" id="GO:0006388">
    <property type="term" value="P:tRNA splicing, via endonucleolytic cleavage and ligation"/>
    <property type="evidence" value="ECO:0007669"/>
    <property type="project" value="TreeGrafter"/>
</dbReference>
<dbReference type="GO" id="GO:0005524">
    <property type="term" value="F:ATP binding"/>
    <property type="evidence" value="ECO:0007669"/>
    <property type="project" value="UniProtKB-UniRule"/>
</dbReference>
<dbReference type="AlphaFoldDB" id="A0A6B2L5X8"/>
<proteinExistence type="inferred from homology"/>
<dbReference type="GO" id="GO:0031124">
    <property type="term" value="P:mRNA 3'-end processing"/>
    <property type="evidence" value="ECO:0007669"/>
    <property type="project" value="UniProtKB-UniRule"/>
</dbReference>
<keyword evidence="4 6" id="KW-0067">ATP-binding</keyword>
<evidence type="ECO:0000256" key="1">
    <source>
        <dbReference type="ARBA" id="ARBA00004123"/>
    </source>
</evidence>
<dbReference type="GO" id="GO:0051731">
    <property type="term" value="F:polynucleotide 5'-hydroxyl-kinase activity"/>
    <property type="evidence" value="ECO:0007669"/>
    <property type="project" value="InterPro"/>
</dbReference>
<dbReference type="Pfam" id="PF16575">
    <property type="entry name" value="CLP1_P"/>
    <property type="match status" value="1"/>
</dbReference>
<evidence type="ECO:0000259" key="9">
    <source>
        <dbReference type="Pfam" id="PF16575"/>
    </source>
</evidence>
<feature type="domain" description="Clp1 P-loop" evidence="9">
    <location>
        <begin position="103"/>
        <end position="292"/>
    </location>
</feature>
<dbReference type="Gene3D" id="3.40.50.300">
    <property type="entry name" value="P-loop containing nucleotide triphosphate hydrolases"/>
    <property type="match status" value="1"/>
</dbReference>
<feature type="binding site" evidence="6">
    <location>
        <position position="6"/>
    </location>
    <ligand>
        <name>ATP</name>
        <dbReference type="ChEBI" id="CHEBI:30616"/>
    </ligand>
</feature>
<feature type="binding site" evidence="6">
    <location>
        <begin position="106"/>
        <end position="111"/>
    </location>
    <ligand>
        <name>ATP</name>
        <dbReference type="ChEBI" id="CHEBI:30616"/>
    </ligand>
</feature>
<reference evidence="10" key="1">
    <citation type="journal article" date="2020" name="J. Eukaryot. Microbiol.">
        <title>De novo Sequencing, Assembly and Annotation of the Transcriptome for the Free-Living Testate Amoeba Arcella intermedia.</title>
        <authorList>
            <person name="Ribeiro G.M."/>
            <person name="Porfirio-Sousa A.L."/>
            <person name="Maurer-Alcala X.X."/>
            <person name="Katz L.A."/>
            <person name="Lahr D.J.G."/>
        </authorList>
    </citation>
    <scope>NUCLEOTIDE SEQUENCE</scope>
</reference>
<dbReference type="Pfam" id="PF06807">
    <property type="entry name" value="Clp1"/>
    <property type="match status" value="1"/>
</dbReference>
<comment type="function">
    <text evidence="6">Required for endonucleolytic cleavage during polyadenylation-dependent pre-mRNA 3'-end formation.</text>
</comment>
<dbReference type="InterPro" id="IPR032324">
    <property type="entry name" value="Clp1_N"/>
</dbReference>
<name>A0A6B2L5X8_9EUKA</name>
<dbReference type="InterPro" id="IPR010655">
    <property type="entry name" value="Clp1_C"/>
</dbReference>
<dbReference type="SUPFAM" id="SSF52540">
    <property type="entry name" value="P-loop containing nucleoside triphosphate hydrolases"/>
    <property type="match status" value="2"/>
</dbReference>
<feature type="domain" description="Clp1 N-terminal" evidence="8">
    <location>
        <begin position="3"/>
        <end position="89"/>
    </location>
</feature>
<protein>
    <recommendedName>
        <fullName evidence="6">Protein CLP1 homolog</fullName>
    </recommendedName>
</protein>
<dbReference type="GO" id="GO:0005849">
    <property type="term" value="C:mRNA cleavage factor complex"/>
    <property type="evidence" value="ECO:0007669"/>
    <property type="project" value="InterPro"/>
</dbReference>
<dbReference type="EMBL" id="GIBP01003259">
    <property type="protein sequence ID" value="NDV32228.1"/>
    <property type="molecule type" value="Transcribed_RNA"/>
</dbReference>
<evidence type="ECO:0000259" key="8">
    <source>
        <dbReference type="Pfam" id="PF16573"/>
    </source>
</evidence>